<feature type="compositionally biased region" description="Basic and acidic residues" evidence="1">
    <location>
        <begin position="64"/>
        <end position="101"/>
    </location>
</feature>
<reference evidence="2" key="1">
    <citation type="journal article" date="2020" name="G3 (Bethesda)">
        <title>High-Quality Assemblies for Three Invasive Social Wasps from the &lt;i&gt;Vespula&lt;/i&gt; Genus.</title>
        <authorList>
            <person name="Harrop T.W.R."/>
            <person name="Guhlin J."/>
            <person name="McLaughlin G.M."/>
            <person name="Permina E."/>
            <person name="Stockwell P."/>
            <person name="Gilligan J."/>
            <person name="Le Lec M.F."/>
            <person name="Gruber M.A.M."/>
            <person name="Quinn O."/>
            <person name="Lovegrove M."/>
            <person name="Duncan E.J."/>
            <person name="Remnant E.J."/>
            <person name="Van Eeckhoven J."/>
            <person name="Graham B."/>
            <person name="Knapp R.A."/>
            <person name="Langford K.W."/>
            <person name="Kronenberg Z."/>
            <person name="Press M.O."/>
            <person name="Eacker S.M."/>
            <person name="Wilson-Rankin E.E."/>
            <person name="Purcell J."/>
            <person name="Lester P.J."/>
            <person name="Dearden P.K."/>
        </authorList>
    </citation>
    <scope>NUCLEOTIDE SEQUENCE</scope>
    <source>
        <strain evidence="2">Linc-1</strain>
    </source>
</reference>
<evidence type="ECO:0000313" key="2">
    <source>
        <dbReference type="EMBL" id="KAF7403450.1"/>
    </source>
</evidence>
<feature type="compositionally biased region" description="Basic and acidic residues" evidence="1">
    <location>
        <begin position="48"/>
        <end position="57"/>
    </location>
</feature>
<protein>
    <submittedName>
        <fullName evidence="2">Uncharacterized protein</fullName>
    </submittedName>
</protein>
<name>A0A834KBF7_VESGE</name>
<dbReference type="AlphaFoldDB" id="A0A834KBF7"/>
<keyword evidence="3" id="KW-1185">Reference proteome</keyword>
<organism evidence="2 3">
    <name type="scientific">Vespula germanica</name>
    <name type="common">German yellow jacket</name>
    <name type="synonym">Paravespula germanica</name>
    <dbReference type="NCBI Taxonomy" id="30212"/>
    <lineage>
        <taxon>Eukaryota</taxon>
        <taxon>Metazoa</taxon>
        <taxon>Ecdysozoa</taxon>
        <taxon>Arthropoda</taxon>
        <taxon>Hexapoda</taxon>
        <taxon>Insecta</taxon>
        <taxon>Pterygota</taxon>
        <taxon>Neoptera</taxon>
        <taxon>Endopterygota</taxon>
        <taxon>Hymenoptera</taxon>
        <taxon>Apocrita</taxon>
        <taxon>Aculeata</taxon>
        <taxon>Vespoidea</taxon>
        <taxon>Vespidae</taxon>
        <taxon>Vespinae</taxon>
        <taxon>Vespula</taxon>
    </lineage>
</organism>
<dbReference type="EMBL" id="JACSDZ010000005">
    <property type="protein sequence ID" value="KAF7403450.1"/>
    <property type="molecule type" value="Genomic_DNA"/>
</dbReference>
<evidence type="ECO:0000313" key="3">
    <source>
        <dbReference type="Proteomes" id="UP000617340"/>
    </source>
</evidence>
<dbReference type="Proteomes" id="UP000617340">
    <property type="component" value="Unassembled WGS sequence"/>
</dbReference>
<sequence length="101" mass="12068">MKWKRKRKTKKKLSKTTKYSVESIKIYAKRTNNNDDKQQQQQQFTDDIPDRQAKDYRSLVSVRDGADFARGTVDETERDETGRFRAEERRKRPPRSESTRA</sequence>
<evidence type="ECO:0000256" key="1">
    <source>
        <dbReference type="SAM" id="MobiDB-lite"/>
    </source>
</evidence>
<accession>A0A834KBF7</accession>
<comment type="caution">
    <text evidence="2">The sequence shown here is derived from an EMBL/GenBank/DDBJ whole genome shotgun (WGS) entry which is preliminary data.</text>
</comment>
<proteinExistence type="predicted"/>
<feature type="region of interest" description="Disordered" evidence="1">
    <location>
        <begin position="28"/>
        <end position="101"/>
    </location>
</feature>
<gene>
    <name evidence="2" type="ORF">HZH68_006244</name>
</gene>